<reference evidence="1 2" key="1">
    <citation type="submission" date="2024-09" db="EMBL/GenBank/DDBJ databases">
        <authorList>
            <person name="Sun Q."/>
            <person name="Mori K."/>
        </authorList>
    </citation>
    <scope>NUCLEOTIDE SEQUENCE [LARGE SCALE GENOMIC DNA]</scope>
    <source>
        <strain evidence="1 2">NCAIM B.02621</strain>
    </source>
</reference>
<protein>
    <submittedName>
        <fullName evidence="1">Uncharacterized protein</fullName>
    </submittedName>
</protein>
<dbReference type="Proteomes" id="UP001589906">
    <property type="component" value="Unassembled WGS sequence"/>
</dbReference>
<gene>
    <name evidence="1" type="ORF">ACFFGE_13890</name>
</gene>
<dbReference type="EMBL" id="JBHLSW010000015">
    <property type="protein sequence ID" value="MFC0634968.1"/>
    <property type="molecule type" value="Genomic_DNA"/>
</dbReference>
<sequence length="172" mass="18999">MKLGGANSRASWPPRRRPRSSLFTRAWDPVVEKDIDGERAETTELEAKEPRFGQVNAARRVARSIFLGSAPSSVNTSAGNRGLDRARILLGAMQPGQTSSVYSDALNRLADLLHYMNASGDKAQDTTRFWFDTRASLRREMNDRRSRFEIRSILATDCLSVGARSSAVTAAP</sequence>
<dbReference type="RefSeq" id="WP_376837065.1">
    <property type="nucleotide sequence ID" value="NZ_JBHLSW010000015.1"/>
</dbReference>
<comment type="caution">
    <text evidence="1">The sequence shown here is derived from an EMBL/GenBank/DDBJ whole genome shotgun (WGS) entry which is preliminary data.</text>
</comment>
<accession>A0ABV6R8J9</accession>
<evidence type="ECO:0000313" key="2">
    <source>
        <dbReference type="Proteomes" id="UP001589906"/>
    </source>
</evidence>
<evidence type="ECO:0000313" key="1">
    <source>
        <dbReference type="EMBL" id="MFC0634968.1"/>
    </source>
</evidence>
<organism evidence="1 2">
    <name type="scientific">Brevundimonas balnearis</name>
    <dbReference type="NCBI Taxonomy" id="1572858"/>
    <lineage>
        <taxon>Bacteria</taxon>
        <taxon>Pseudomonadati</taxon>
        <taxon>Pseudomonadota</taxon>
        <taxon>Alphaproteobacteria</taxon>
        <taxon>Caulobacterales</taxon>
        <taxon>Caulobacteraceae</taxon>
        <taxon>Brevundimonas</taxon>
    </lineage>
</organism>
<proteinExistence type="predicted"/>
<name>A0ABV6R8J9_9CAUL</name>
<keyword evidence="2" id="KW-1185">Reference proteome</keyword>